<keyword evidence="2" id="KW-1133">Transmembrane helix</keyword>
<evidence type="ECO:0000313" key="3">
    <source>
        <dbReference type="EMBL" id="PZE16838.1"/>
    </source>
</evidence>
<dbReference type="AlphaFoldDB" id="A0A2W1NQC6"/>
<proteinExistence type="predicted"/>
<dbReference type="OrthoDB" id="9790659at2"/>
<comment type="caution">
    <text evidence="3">The sequence shown here is derived from an EMBL/GenBank/DDBJ whole genome shotgun (WGS) entry which is preliminary data.</text>
</comment>
<sequence>MENSYPEDDIVDKKYQGGIKEDPTKFHFEKKPINLLSNILEFFKSIFSIKEDLVSYAEVVKETRDGVAIAGYNVWILMCSIAIASVGLNVNSTAVIVGAMLISPLMGPIRGIGFSVGINDFTLLVRSLKNLGITVGVSLGVSFLYFLISPIDTITEQLFIRTEPTFLDVVVAFVGGLAGVIAVVKGKKDTVIPGVAIATALMPPLCTAGYGLAVGNFNYFLGASYLFLINSVLIALSTLLIVRYFNFPKREYLDPSIERKVKTYIIIFMVVVIAPSGYLFYKMTKRIIFENNALEFVNNVIVPSTKGKVSSTIVYHSDSAYIDIMIQGDIIDAKTRSTWLAQKGNYNIQDASLNLFQGGDYKTFVDEKLKDILASTGGNKELVALIMEKDQKLSTLQLQLDAVEKNKAKNQLNLKEVIQDFKIDYPECAQININQAFSVNNAGDLDTNYTIAIQFNSAISKKEKLSLQSKLSQKLKLKLAQRNYNKQDSIPVYIFQ</sequence>
<dbReference type="Proteomes" id="UP000249248">
    <property type="component" value="Unassembled WGS sequence"/>
</dbReference>
<feature type="transmembrane region" description="Helical" evidence="2">
    <location>
        <begin position="94"/>
        <end position="118"/>
    </location>
</feature>
<reference evidence="3 4" key="1">
    <citation type="submission" date="2018-06" db="EMBL/GenBank/DDBJ databases">
        <title>The draft genome sequence of Crocinitomix sp. SM1701.</title>
        <authorList>
            <person name="Zhang X."/>
        </authorList>
    </citation>
    <scope>NUCLEOTIDE SEQUENCE [LARGE SCALE GENOMIC DNA]</scope>
    <source>
        <strain evidence="3 4">SM1701</strain>
    </source>
</reference>
<dbReference type="RefSeq" id="WP_111063447.1">
    <property type="nucleotide sequence ID" value="NZ_JBHUCU010000007.1"/>
</dbReference>
<dbReference type="Pfam" id="PF04087">
    <property type="entry name" value="DUF389"/>
    <property type="match status" value="1"/>
</dbReference>
<dbReference type="PANTHER" id="PTHR20992">
    <property type="entry name" value="AT15442P-RELATED"/>
    <property type="match status" value="1"/>
</dbReference>
<dbReference type="InterPro" id="IPR005240">
    <property type="entry name" value="DUF389"/>
</dbReference>
<name>A0A2W1NQC6_9FLAO</name>
<feature type="transmembrane region" description="Helical" evidence="2">
    <location>
        <begin position="219"/>
        <end position="242"/>
    </location>
</feature>
<feature type="coiled-coil region" evidence="1">
    <location>
        <begin position="386"/>
        <end position="420"/>
    </location>
</feature>
<gene>
    <name evidence="3" type="ORF">DNU06_11315</name>
</gene>
<dbReference type="NCBIfam" id="TIGR00341">
    <property type="entry name" value="TIGR00341 family protein"/>
    <property type="match status" value="1"/>
</dbReference>
<keyword evidence="1" id="KW-0175">Coiled coil</keyword>
<feature type="transmembrane region" description="Helical" evidence="2">
    <location>
        <begin position="130"/>
        <end position="151"/>
    </location>
</feature>
<dbReference type="EMBL" id="QKSB01000006">
    <property type="protein sequence ID" value="PZE16838.1"/>
    <property type="molecule type" value="Genomic_DNA"/>
</dbReference>
<keyword evidence="2" id="KW-0472">Membrane</keyword>
<feature type="transmembrane region" description="Helical" evidence="2">
    <location>
        <begin position="166"/>
        <end position="184"/>
    </location>
</feature>
<feature type="transmembrane region" description="Helical" evidence="2">
    <location>
        <begin position="191"/>
        <end position="213"/>
    </location>
</feature>
<evidence type="ECO:0000313" key="4">
    <source>
        <dbReference type="Proteomes" id="UP000249248"/>
    </source>
</evidence>
<accession>A0A2W1NQC6</accession>
<keyword evidence="4" id="KW-1185">Reference proteome</keyword>
<protein>
    <submittedName>
        <fullName evidence="3">TIGR00341 family protein</fullName>
    </submittedName>
</protein>
<keyword evidence="2" id="KW-0812">Transmembrane</keyword>
<dbReference type="PANTHER" id="PTHR20992:SF9">
    <property type="entry name" value="AT15442P-RELATED"/>
    <property type="match status" value="1"/>
</dbReference>
<feature type="transmembrane region" description="Helical" evidence="2">
    <location>
        <begin position="263"/>
        <end position="281"/>
    </location>
</feature>
<evidence type="ECO:0000256" key="1">
    <source>
        <dbReference type="SAM" id="Coils"/>
    </source>
</evidence>
<organism evidence="3 4">
    <name type="scientific">Putridiphycobacter roseus</name>
    <dbReference type="NCBI Taxonomy" id="2219161"/>
    <lineage>
        <taxon>Bacteria</taxon>
        <taxon>Pseudomonadati</taxon>
        <taxon>Bacteroidota</taxon>
        <taxon>Flavobacteriia</taxon>
        <taxon>Flavobacteriales</taxon>
        <taxon>Crocinitomicaceae</taxon>
        <taxon>Putridiphycobacter</taxon>
    </lineage>
</organism>
<evidence type="ECO:0000256" key="2">
    <source>
        <dbReference type="SAM" id="Phobius"/>
    </source>
</evidence>
<feature type="transmembrane region" description="Helical" evidence="2">
    <location>
        <begin position="67"/>
        <end position="88"/>
    </location>
</feature>